<sequence length="254" mass="30328">MDNIPRFEVANEINPTEWLNQFRLVAKLNKWDQDDWIDLVQLKLGRKELIWYKKNIGKFTDWTTFTVEFKDKFVSEEQGYMSYDKLKAIRQENYNSVEELEYALEEALSNAGIEENQAKFNWLVSSLKPEVKVKIRERKITLWDDVVNMLAEAEKHNLMDNQQSLSRETNYTKDNRDQVLTRNESGNSSSNINYQDMLHKMEEWSVNILTKVDEAVERRLRLVQYGNKSRPRYPPRQVRCFNCQKIGHKRHECP</sequence>
<proteinExistence type="predicted"/>
<feature type="domain" description="CCHC-type" evidence="2">
    <location>
        <begin position="239"/>
        <end position="254"/>
    </location>
</feature>
<comment type="caution">
    <text evidence="3">The sequence shown here is derived from an EMBL/GenBank/DDBJ whole genome shotgun (WGS) entry which is preliminary data.</text>
</comment>
<evidence type="ECO:0000256" key="1">
    <source>
        <dbReference type="PROSITE-ProRule" id="PRU00047"/>
    </source>
</evidence>
<dbReference type="Proteomes" id="UP000188320">
    <property type="component" value="Unassembled WGS sequence"/>
</dbReference>
<protein>
    <recommendedName>
        <fullName evidence="2">CCHC-type domain-containing protein</fullName>
    </recommendedName>
</protein>
<evidence type="ECO:0000259" key="2">
    <source>
        <dbReference type="PROSITE" id="PS50158"/>
    </source>
</evidence>
<keyword evidence="1" id="KW-0862">Zinc</keyword>
<dbReference type="InterPro" id="IPR036875">
    <property type="entry name" value="Znf_CCHC_sf"/>
</dbReference>
<dbReference type="OrthoDB" id="10609409at2759"/>
<keyword evidence="4" id="KW-1185">Reference proteome</keyword>
<evidence type="ECO:0000313" key="3">
    <source>
        <dbReference type="EMBL" id="OMH80148.1"/>
    </source>
</evidence>
<keyword evidence="1" id="KW-0863">Zinc-finger</keyword>
<reference evidence="4" key="1">
    <citation type="submission" date="2017-01" db="EMBL/GenBank/DDBJ databases">
        <authorList>
            <person name="Wang Y."/>
            <person name="White M."/>
            <person name="Kvist S."/>
            <person name="Moncalvo J.-M."/>
        </authorList>
    </citation>
    <scope>NUCLEOTIDE SEQUENCE [LARGE SCALE GENOMIC DNA]</scope>
    <source>
        <strain evidence="4">COL-18-3</strain>
    </source>
</reference>
<gene>
    <name evidence="3" type="ORF">AX774_g6423</name>
</gene>
<dbReference type="EMBL" id="LSSK01001294">
    <property type="protein sequence ID" value="OMH80148.1"/>
    <property type="molecule type" value="Genomic_DNA"/>
</dbReference>
<dbReference type="Pfam" id="PF00098">
    <property type="entry name" value="zf-CCHC"/>
    <property type="match status" value="1"/>
</dbReference>
<accession>A0A1R1PGS8</accession>
<dbReference type="AlphaFoldDB" id="A0A1R1PGS8"/>
<organism evidence="3 4">
    <name type="scientific">Zancudomyces culisetae</name>
    <name type="common">Gut fungus</name>
    <name type="synonym">Smittium culisetae</name>
    <dbReference type="NCBI Taxonomy" id="1213189"/>
    <lineage>
        <taxon>Eukaryota</taxon>
        <taxon>Fungi</taxon>
        <taxon>Fungi incertae sedis</taxon>
        <taxon>Zoopagomycota</taxon>
        <taxon>Kickxellomycotina</taxon>
        <taxon>Harpellomycetes</taxon>
        <taxon>Harpellales</taxon>
        <taxon>Legeriomycetaceae</taxon>
        <taxon>Zancudomyces</taxon>
    </lineage>
</organism>
<dbReference type="GO" id="GO:0008270">
    <property type="term" value="F:zinc ion binding"/>
    <property type="evidence" value="ECO:0007669"/>
    <property type="project" value="UniProtKB-KW"/>
</dbReference>
<dbReference type="PROSITE" id="PS50158">
    <property type="entry name" value="ZF_CCHC"/>
    <property type="match status" value="1"/>
</dbReference>
<dbReference type="SUPFAM" id="SSF57756">
    <property type="entry name" value="Retrovirus zinc finger-like domains"/>
    <property type="match status" value="1"/>
</dbReference>
<dbReference type="InterPro" id="IPR001878">
    <property type="entry name" value="Znf_CCHC"/>
</dbReference>
<keyword evidence="1" id="KW-0479">Metal-binding</keyword>
<dbReference type="GO" id="GO:0003676">
    <property type="term" value="F:nucleic acid binding"/>
    <property type="evidence" value="ECO:0007669"/>
    <property type="project" value="InterPro"/>
</dbReference>
<evidence type="ECO:0000313" key="4">
    <source>
        <dbReference type="Proteomes" id="UP000188320"/>
    </source>
</evidence>
<name>A0A1R1PGS8_ZANCU</name>